<name>A0A4Y2V119_ARAVE</name>
<evidence type="ECO:0000313" key="3">
    <source>
        <dbReference type="Proteomes" id="UP000499080"/>
    </source>
</evidence>
<accession>A0A4Y2V119</accession>
<evidence type="ECO:0000313" key="2">
    <source>
        <dbReference type="EMBL" id="GBO17590.1"/>
    </source>
</evidence>
<organism evidence="2 3">
    <name type="scientific">Araneus ventricosus</name>
    <name type="common">Orbweaver spider</name>
    <name type="synonym">Epeira ventricosa</name>
    <dbReference type="NCBI Taxonomy" id="182803"/>
    <lineage>
        <taxon>Eukaryota</taxon>
        <taxon>Metazoa</taxon>
        <taxon>Ecdysozoa</taxon>
        <taxon>Arthropoda</taxon>
        <taxon>Chelicerata</taxon>
        <taxon>Arachnida</taxon>
        <taxon>Araneae</taxon>
        <taxon>Araneomorphae</taxon>
        <taxon>Entelegynae</taxon>
        <taxon>Araneoidea</taxon>
        <taxon>Araneidae</taxon>
        <taxon>Araneus</taxon>
    </lineage>
</organism>
<keyword evidence="1" id="KW-0732">Signal</keyword>
<comment type="caution">
    <text evidence="2">The sequence shown here is derived from an EMBL/GenBank/DDBJ whole genome shotgun (WGS) entry which is preliminary data.</text>
</comment>
<feature type="non-terminal residue" evidence="2">
    <location>
        <position position="58"/>
    </location>
</feature>
<dbReference type="Proteomes" id="UP000499080">
    <property type="component" value="Unassembled WGS sequence"/>
</dbReference>
<keyword evidence="3" id="KW-1185">Reference proteome</keyword>
<proteinExistence type="predicted"/>
<feature type="chain" id="PRO_5021252843" evidence="1">
    <location>
        <begin position="19"/>
        <end position="58"/>
    </location>
</feature>
<gene>
    <name evidence="2" type="ORF">AVEN_57972_1</name>
</gene>
<feature type="signal peptide" evidence="1">
    <location>
        <begin position="1"/>
        <end position="18"/>
    </location>
</feature>
<protein>
    <submittedName>
        <fullName evidence="2">Uncharacterized protein</fullName>
    </submittedName>
</protein>
<dbReference type="EMBL" id="BGPR01041330">
    <property type="protein sequence ID" value="GBO17590.1"/>
    <property type="molecule type" value="Genomic_DNA"/>
</dbReference>
<reference evidence="2 3" key="1">
    <citation type="journal article" date="2019" name="Sci. Rep.">
        <title>Orb-weaving spider Araneus ventricosus genome elucidates the spidroin gene catalogue.</title>
        <authorList>
            <person name="Kono N."/>
            <person name="Nakamura H."/>
            <person name="Ohtoshi R."/>
            <person name="Moran D.A.P."/>
            <person name="Shinohara A."/>
            <person name="Yoshida Y."/>
            <person name="Fujiwara M."/>
            <person name="Mori M."/>
            <person name="Tomita M."/>
            <person name="Arakawa K."/>
        </authorList>
    </citation>
    <scope>NUCLEOTIDE SEQUENCE [LARGE SCALE GENOMIC DNA]</scope>
</reference>
<dbReference type="AlphaFoldDB" id="A0A4Y2V119"/>
<sequence>MTTLMFLCAFCLFAIAQGELHYQEKIKDHYKCWTYMNCISDGQMARKMESCLDFVKQK</sequence>
<evidence type="ECO:0000256" key="1">
    <source>
        <dbReference type="SAM" id="SignalP"/>
    </source>
</evidence>